<dbReference type="RefSeq" id="WP_009142754.1">
    <property type="nucleotide sequence ID" value="NZ_GL830963.1"/>
</dbReference>
<dbReference type="SUPFAM" id="SSF46689">
    <property type="entry name" value="Homeodomain-like"/>
    <property type="match status" value="1"/>
</dbReference>
<dbReference type="Pfam" id="PF00440">
    <property type="entry name" value="TetR_N"/>
    <property type="match status" value="1"/>
</dbReference>
<dbReference type="HOGENOM" id="CLU_3240529_0_0_6"/>
<protein>
    <recommendedName>
        <fullName evidence="2">HTH tetR-type domain-containing protein</fullName>
    </recommendedName>
</protein>
<dbReference type="Proteomes" id="UP000018458">
    <property type="component" value="Unassembled WGS sequence"/>
</dbReference>
<feature type="domain" description="HTH tetR-type" evidence="2">
    <location>
        <begin position="14"/>
        <end position="43"/>
    </location>
</feature>
<accession>E8LIN0</accession>
<dbReference type="AlphaFoldDB" id="E8LIN0"/>
<keyword evidence="1" id="KW-0238">DNA-binding</keyword>
<reference evidence="3 4" key="1">
    <citation type="submission" date="2011-01" db="EMBL/GenBank/DDBJ databases">
        <authorList>
            <person name="Weinstock G."/>
            <person name="Sodergren E."/>
            <person name="Clifton S."/>
            <person name="Fulton L."/>
            <person name="Fulton B."/>
            <person name="Courtney L."/>
            <person name="Fronick C."/>
            <person name="Harrison M."/>
            <person name="Strong C."/>
            <person name="Farmer C."/>
            <person name="Delahaunty K."/>
            <person name="Markovic C."/>
            <person name="Hall O."/>
            <person name="Minx P."/>
            <person name="Tomlinson C."/>
            <person name="Mitreva M."/>
            <person name="Hou S."/>
            <person name="Chen J."/>
            <person name="Wollam A."/>
            <person name="Pepin K.H."/>
            <person name="Johnson M."/>
            <person name="Bhonagiri V."/>
            <person name="Zhang X."/>
            <person name="Suruliraj S."/>
            <person name="Warren W."/>
            <person name="Chinwalla A."/>
            <person name="Mardis E.R."/>
            <person name="Wilson R.K."/>
        </authorList>
    </citation>
    <scope>NUCLEOTIDE SEQUENCE [LARGE SCALE GENOMIC DNA]</scope>
    <source>
        <strain evidence="4">DSM 22608 / JCM 16073 / KCTC 15190 / YIT 12066</strain>
    </source>
</reference>
<dbReference type="Gene3D" id="1.10.357.10">
    <property type="entry name" value="Tetracycline Repressor, domain 2"/>
    <property type="match status" value="1"/>
</dbReference>
<keyword evidence="4" id="KW-1185">Reference proteome</keyword>
<comment type="caution">
    <text evidence="3">The sequence shown here is derived from an EMBL/GenBank/DDBJ whole genome shotgun (WGS) entry which is preliminary data.</text>
</comment>
<gene>
    <name evidence="3" type="ORF">HMPREF9444_00535</name>
</gene>
<evidence type="ECO:0000256" key="1">
    <source>
        <dbReference type="ARBA" id="ARBA00023125"/>
    </source>
</evidence>
<dbReference type="InterPro" id="IPR001647">
    <property type="entry name" value="HTH_TetR"/>
</dbReference>
<dbReference type="InterPro" id="IPR009057">
    <property type="entry name" value="Homeodomain-like_sf"/>
</dbReference>
<sequence length="43" mass="4988">MKRKKDPILSQHKILLAAKKEFVKYGFDGARMDRIADKAKVNK</sequence>
<evidence type="ECO:0000313" key="3">
    <source>
        <dbReference type="EMBL" id="EFY07629.1"/>
    </source>
</evidence>
<name>E8LIN0_SUCHY</name>
<organism evidence="3 4">
    <name type="scientific">Succinatimonas hippei (strain DSM 22608 / JCM 16073 / KCTC 15190 / YIT 12066)</name>
    <dbReference type="NCBI Taxonomy" id="762983"/>
    <lineage>
        <taxon>Bacteria</taxon>
        <taxon>Pseudomonadati</taxon>
        <taxon>Pseudomonadota</taxon>
        <taxon>Gammaproteobacteria</taxon>
        <taxon>Aeromonadales</taxon>
        <taxon>Succinivibrionaceae</taxon>
        <taxon>Succinatimonas</taxon>
    </lineage>
</organism>
<dbReference type="OrthoDB" id="2356263at2"/>
<dbReference type="GO" id="GO:0003677">
    <property type="term" value="F:DNA binding"/>
    <property type="evidence" value="ECO:0007669"/>
    <property type="project" value="UniProtKB-KW"/>
</dbReference>
<proteinExistence type="predicted"/>
<evidence type="ECO:0000259" key="2">
    <source>
        <dbReference type="Pfam" id="PF00440"/>
    </source>
</evidence>
<evidence type="ECO:0000313" key="4">
    <source>
        <dbReference type="Proteomes" id="UP000018458"/>
    </source>
</evidence>
<dbReference type="EMBL" id="AEVO01000025">
    <property type="protein sequence ID" value="EFY07629.1"/>
    <property type="molecule type" value="Genomic_DNA"/>
</dbReference>
<dbReference type="STRING" id="762983.HMPREF9444_00535"/>